<comment type="caution">
    <text evidence="2">The sequence shown here is derived from an EMBL/GenBank/DDBJ whole genome shotgun (WGS) entry which is preliminary data.</text>
</comment>
<dbReference type="EMBL" id="JAAMPC010000006">
    <property type="protein sequence ID" value="KAG2308858.1"/>
    <property type="molecule type" value="Genomic_DNA"/>
</dbReference>
<sequence>MAMICSDKPSKRESSDDTVRSNKIVETILVVEKLEVLVEFILTMLCGPIYLLNQQMTSYDRFKSDFGESDKEESTTTVTHVVDEGASSLIEPQAPVSSV</sequence>
<evidence type="ECO:0000313" key="2">
    <source>
        <dbReference type="EMBL" id="KAG2308858.1"/>
    </source>
</evidence>
<dbReference type="Proteomes" id="UP000886595">
    <property type="component" value="Unassembled WGS sequence"/>
</dbReference>
<name>A0A8X8AQB0_BRACI</name>
<protein>
    <submittedName>
        <fullName evidence="2">Uncharacterized protein</fullName>
    </submittedName>
</protein>
<keyword evidence="3" id="KW-1185">Reference proteome</keyword>
<gene>
    <name evidence="2" type="ORF">Bca52824_028606</name>
</gene>
<evidence type="ECO:0000313" key="3">
    <source>
        <dbReference type="Proteomes" id="UP000886595"/>
    </source>
</evidence>
<dbReference type="AlphaFoldDB" id="A0A8X8AQB0"/>
<reference evidence="2 3" key="1">
    <citation type="submission" date="2020-02" db="EMBL/GenBank/DDBJ databases">
        <authorList>
            <person name="Ma Q."/>
            <person name="Huang Y."/>
            <person name="Song X."/>
            <person name="Pei D."/>
        </authorList>
    </citation>
    <scope>NUCLEOTIDE SEQUENCE [LARGE SCALE GENOMIC DNA]</scope>
    <source>
        <strain evidence="2">Sxm20200214</strain>
        <tissue evidence="2">Leaf</tissue>
    </source>
</reference>
<evidence type="ECO:0000256" key="1">
    <source>
        <dbReference type="SAM" id="MobiDB-lite"/>
    </source>
</evidence>
<feature type="compositionally biased region" description="Basic and acidic residues" evidence="1">
    <location>
        <begin position="65"/>
        <end position="74"/>
    </location>
</feature>
<accession>A0A8X8AQB0</accession>
<feature type="region of interest" description="Disordered" evidence="1">
    <location>
        <begin position="65"/>
        <end position="99"/>
    </location>
</feature>
<proteinExistence type="predicted"/>
<organism evidence="2 3">
    <name type="scientific">Brassica carinata</name>
    <name type="common">Ethiopian mustard</name>
    <name type="synonym">Abyssinian cabbage</name>
    <dbReference type="NCBI Taxonomy" id="52824"/>
    <lineage>
        <taxon>Eukaryota</taxon>
        <taxon>Viridiplantae</taxon>
        <taxon>Streptophyta</taxon>
        <taxon>Embryophyta</taxon>
        <taxon>Tracheophyta</taxon>
        <taxon>Spermatophyta</taxon>
        <taxon>Magnoliopsida</taxon>
        <taxon>eudicotyledons</taxon>
        <taxon>Gunneridae</taxon>
        <taxon>Pentapetalae</taxon>
        <taxon>rosids</taxon>
        <taxon>malvids</taxon>
        <taxon>Brassicales</taxon>
        <taxon>Brassicaceae</taxon>
        <taxon>Brassiceae</taxon>
        <taxon>Brassica</taxon>
    </lineage>
</organism>